<reference evidence="4 5" key="1">
    <citation type="submission" date="2018-12" db="EMBL/GenBank/DDBJ databases">
        <authorList>
            <person name="Criscuolo A."/>
        </authorList>
    </citation>
    <scope>NUCLEOTIDE SEQUENCE [LARGE SCALE GENOMIC DNA]</scope>
    <source>
        <strain evidence="4">ACIP1116281</strain>
    </source>
</reference>
<dbReference type="InterPro" id="IPR029057">
    <property type="entry name" value="PRTase-like"/>
</dbReference>
<proteinExistence type="inferred from homology"/>
<evidence type="ECO:0000256" key="1">
    <source>
        <dbReference type="ARBA" id="ARBA00008007"/>
    </source>
</evidence>
<evidence type="ECO:0000259" key="3">
    <source>
        <dbReference type="Pfam" id="PF18912"/>
    </source>
</evidence>
<dbReference type="PANTHER" id="PTHR47505">
    <property type="entry name" value="DNA UTILIZATION PROTEIN YHGH"/>
    <property type="match status" value="1"/>
</dbReference>
<protein>
    <submittedName>
        <fullName evidence="4">DNA utilization protein GntX</fullName>
    </submittedName>
</protein>
<feature type="domain" description="Phosphoribosyltransferase" evidence="2">
    <location>
        <begin position="122"/>
        <end position="258"/>
    </location>
</feature>
<comment type="similarity">
    <text evidence="1">Belongs to the ComF/GntX family.</text>
</comment>
<dbReference type="SUPFAM" id="SSF53271">
    <property type="entry name" value="PRTase-like"/>
    <property type="match status" value="1"/>
</dbReference>
<dbReference type="PANTHER" id="PTHR47505:SF1">
    <property type="entry name" value="DNA UTILIZATION PROTEIN YHGH"/>
    <property type="match status" value="1"/>
</dbReference>
<dbReference type="InterPro" id="IPR000836">
    <property type="entry name" value="PRTase_dom"/>
</dbReference>
<dbReference type="Pfam" id="PF18912">
    <property type="entry name" value="DZR_2"/>
    <property type="match status" value="1"/>
</dbReference>
<dbReference type="Proteomes" id="UP000268844">
    <property type="component" value="Unassembled WGS sequence"/>
</dbReference>
<evidence type="ECO:0000313" key="4">
    <source>
        <dbReference type="EMBL" id="VDS04986.1"/>
    </source>
</evidence>
<dbReference type="InterPro" id="IPR051910">
    <property type="entry name" value="ComF/GntX_DNA_util-trans"/>
</dbReference>
<evidence type="ECO:0000259" key="2">
    <source>
        <dbReference type="Pfam" id="PF00156"/>
    </source>
</evidence>
<dbReference type="CDD" id="cd06223">
    <property type="entry name" value="PRTases_typeI"/>
    <property type="match status" value="1"/>
</dbReference>
<dbReference type="Pfam" id="PF00156">
    <property type="entry name" value="Pribosyltran"/>
    <property type="match status" value="1"/>
</dbReference>
<name>A0A447IBV8_9HYPH</name>
<evidence type="ECO:0000313" key="5">
    <source>
        <dbReference type="Proteomes" id="UP000268844"/>
    </source>
</evidence>
<feature type="domain" description="Double zinc ribbon" evidence="3">
    <location>
        <begin position="31"/>
        <end position="78"/>
    </location>
</feature>
<dbReference type="InterPro" id="IPR044005">
    <property type="entry name" value="DZR_2"/>
</dbReference>
<organism evidence="4 5">
    <name type="scientific">Devosia equisanguinis</name>
    <dbReference type="NCBI Taxonomy" id="2490941"/>
    <lineage>
        <taxon>Bacteria</taxon>
        <taxon>Pseudomonadati</taxon>
        <taxon>Pseudomonadota</taxon>
        <taxon>Alphaproteobacteria</taxon>
        <taxon>Hyphomicrobiales</taxon>
        <taxon>Devosiaceae</taxon>
        <taxon>Devosia</taxon>
    </lineage>
</organism>
<dbReference type="EMBL" id="UZWD01000025">
    <property type="protein sequence ID" value="VDS04986.1"/>
    <property type="molecule type" value="Genomic_DNA"/>
</dbReference>
<keyword evidence="5" id="KW-1185">Reference proteome</keyword>
<dbReference type="AlphaFoldDB" id="A0A447IBV8"/>
<dbReference type="Gene3D" id="3.40.50.2020">
    <property type="match status" value="1"/>
</dbReference>
<accession>A0A447IBV8</accession>
<sequence length="268" mass="28908">MVLMESGAREVKAGFGAAALGAGLARLGTMVLDQLYPPCCAGCGVPLMGDDGLCARCFVALRPITAPYCPVLGLPFEVDLGAEARSAEALADPPPFERARAAVQYGEVAGTLVSRLKYGDRPELARLCARLMVGAGADFWADKPVLVPVPLHASRLRFRRYNQSMLLAREIAHLVGLRVDPHLVRRKRRTRQQVGLSEDGRARNVQGAFEAHPQLLERLRGSRVVLVDDVYTTGATVKAATRALRKAGVTQVDVLTFARVVIGQDVTI</sequence>
<gene>
    <name evidence="4" type="ORF">DEVEQU_02127</name>
</gene>